<reference evidence="1" key="2">
    <citation type="journal article" date="2015" name="Fish Shellfish Immunol.">
        <title>Early steps in the European eel (Anguilla anguilla)-Vibrio vulnificus interaction in the gills: Role of the RtxA13 toxin.</title>
        <authorList>
            <person name="Callol A."/>
            <person name="Pajuelo D."/>
            <person name="Ebbesson L."/>
            <person name="Teles M."/>
            <person name="MacKenzie S."/>
            <person name="Amaro C."/>
        </authorList>
    </citation>
    <scope>NUCLEOTIDE SEQUENCE</scope>
</reference>
<accession>A0A0E9U685</accession>
<name>A0A0E9U685_ANGAN</name>
<proteinExistence type="predicted"/>
<organism evidence="1">
    <name type="scientific">Anguilla anguilla</name>
    <name type="common">European freshwater eel</name>
    <name type="synonym">Muraena anguilla</name>
    <dbReference type="NCBI Taxonomy" id="7936"/>
    <lineage>
        <taxon>Eukaryota</taxon>
        <taxon>Metazoa</taxon>
        <taxon>Chordata</taxon>
        <taxon>Craniata</taxon>
        <taxon>Vertebrata</taxon>
        <taxon>Euteleostomi</taxon>
        <taxon>Actinopterygii</taxon>
        <taxon>Neopterygii</taxon>
        <taxon>Teleostei</taxon>
        <taxon>Anguilliformes</taxon>
        <taxon>Anguillidae</taxon>
        <taxon>Anguilla</taxon>
    </lineage>
</organism>
<evidence type="ECO:0000313" key="1">
    <source>
        <dbReference type="EMBL" id="JAH61331.1"/>
    </source>
</evidence>
<reference evidence="1" key="1">
    <citation type="submission" date="2014-11" db="EMBL/GenBank/DDBJ databases">
        <authorList>
            <person name="Amaro Gonzalez C."/>
        </authorList>
    </citation>
    <scope>NUCLEOTIDE SEQUENCE</scope>
</reference>
<protein>
    <submittedName>
        <fullName evidence="1">Uncharacterized protein</fullName>
    </submittedName>
</protein>
<dbReference type="EMBL" id="GBXM01047246">
    <property type="protein sequence ID" value="JAH61331.1"/>
    <property type="molecule type" value="Transcribed_RNA"/>
</dbReference>
<dbReference type="AlphaFoldDB" id="A0A0E9U685"/>
<sequence>MLPENTMENYIGSLLRNFQQCCFMNIIHSKKQMKSVIVDNKYVLLFTN</sequence>